<dbReference type="Proteomes" id="UP000291591">
    <property type="component" value="Unassembled WGS sequence"/>
</dbReference>
<dbReference type="EMBL" id="SHKL01000002">
    <property type="protein sequence ID" value="RZT75529.1"/>
    <property type="molecule type" value="Genomic_DNA"/>
</dbReference>
<gene>
    <name evidence="1" type="ORF">EV383_6270</name>
</gene>
<keyword evidence="2" id="KW-1185">Reference proteome</keyword>
<evidence type="ECO:0000313" key="1">
    <source>
        <dbReference type="EMBL" id="RZT75529.1"/>
    </source>
</evidence>
<evidence type="ECO:0000313" key="2">
    <source>
        <dbReference type="Proteomes" id="UP000291591"/>
    </source>
</evidence>
<sequence length="160" mass="17250">MTITNTIESATTVAAAIAQSVIRGVLVPVEGDIREVDLPRQDLMRGVREQLGTDVLDTIGVCALPNLTMLSDQTGPYLSDSRRNESAELIVHTFQCHPSHGDPAIDRAELPIYHGDVLFLSQTEDGEFTSVPRGFGQLWDAVRALRVGGLTGLLAEAAQL</sequence>
<proteinExistence type="predicted"/>
<dbReference type="RefSeq" id="WP_130295444.1">
    <property type="nucleotide sequence ID" value="NZ_SHKL01000002.1"/>
</dbReference>
<reference evidence="1 2" key="1">
    <citation type="submission" date="2019-02" db="EMBL/GenBank/DDBJ databases">
        <title>Sequencing the genomes of 1000 actinobacteria strains.</title>
        <authorList>
            <person name="Klenk H.-P."/>
        </authorList>
    </citation>
    <scope>NUCLEOTIDE SEQUENCE [LARGE SCALE GENOMIC DNA]</scope>
    <source>
        <strain evidence="1 2">DSM 45779</strain>
    </source>
</reference>
<organism evidence="1 2">
    <name type="scientific">Pseudonocardia sediminis</name>
    <dbReference type="NCBI Taxonomy" id="1397368"/>
    <lineage>
        <taxon>Bacteria</taxon>
        <taxon>Bacillati</taxon>
        <taxon>Actinomycetota</taxon>
        <taxon>Actinomycetes</taxon>
        <taxon>Pseudonocardiales</taxon>
        <taxon>Pseudonocardiaceae</taxon>
        <taxon>Pseudonocardia</taxon>
    </lineage>
</organism>
<dbReference type="OrthoDB" id="4247482at2"/>
<dbReference type="AlphaFoldDB" id="A0A4Q7U7K1"/>
<name>A0A4Q7U7K1_PSEST</name>
<protein>
    <submittedName>
        <fullName evidence="1">Uncharacterized protein</fullName>
    </submittedName>
</protein>
<comment type="caution">
    <text evidence="1">The sequence shown here is derived from an EMBL/GenBank/DDBJ whole genome shotgun (WGS) entry which is preliminary data.</text>
</comment>
<accession>A0A4Q7U7K1</accession>